<keyword evidence="4" id="KW-0812">Transmembrane</keyword>
<keyword evidence="8" id="KW-1185">Reference proteome</keyword>
<dbReference type="SUPFAM" id="SSF56519">
    <property type="entry name" value="Penicillin binding protein dimerisation domain"/>
    <property type="match status" value="1"/>
</dbReference>
<evidence type="ECO:0000313" key="7">
    <source>
        <dbReference type="EMBL" id="SES62412.1"/>
    </source>
</evidence>
<dbReference type="InterPro" id="IPR050515">
    <property type="entry name" value="Beta-lactam/transpept"/>
</dbReference>
<evidence type="ECO:0000256" key="2">
    <source>
        <dbReference type="ARBA" id="ARBA00007171"/>
    </source>
</evidence>
<dbReference type="PANTHER" id="PTHR30627:SF1">
    <property type="entry name" value="PEPTIDOGLYCAN D,D-TRANSPEPTIDASE FTSI"/>
    <property type="match status" value="1"/>
</dbReference>
<dbReference type="GO" id="GO:0005886">
    <property type="term" value="C:plasma membrane"/>
    <property type="evidence" value="ECO:0007669"/>
    <property type="project" value="TreeGrafter"/>
</dbReference>
<dbReference type="GO" id="GO:0071555">
    <property type="term" value="P:cell wall organization"/>
    <property type="evidence" value="ECO:0007669"/>
    <property type="project" value="TreeGrafter"/>
</dbReference>
<dbReference type="Pfam" id="PF03717">
    <property type="entry name" value="PBP_dimer"/>
    <property type="match status" value="1"/>
</dbReference>
<comment type="subcellular location">
    <subcellularLocation>
        <location evidence="1">Membrane</location>
    </subcellularLocation>
</comment>
<dbReference type="Gene3D" id="3.90.1310.10">
    <property type="entry name" value="Penicillin-binding protein 2a (Domain 2)"/>
    <property type="match status" value="1"/>
</dbReference>
<evidence type="ECO:0000259" key="6">
    <source>
        <dbReference type="Pfam" id="PF03717"/>
    </source>
</evidence>
<dbReference type="InterPro" id="IPR036138">
    <property type="entry name" value="PBP_dimer_sf"/>
</dbReference>
<dbReference type="InterPro" id="IPR012338">
    <property type="entry name" value="Beta-lactam/transpept-like"/>
</dbReference>
<evidence type="ECO:0000256" key="3">
    <source>
        <dbReference type="ARBA" id="ARBA00023136"/>
    </source>
</evidence>
<keyword evidence="3 4" id="KW-0472">Membrane</keyword>
<dbReference type="SUPFAM" id="SSF56601">
    <property type="entry name" value="beta-lactamase/transpeptidase-like"/>
    <property type="match status" value="1"/>
</dbReference>
<evidence type="ECO:0000256" key="4">
    <source>
        <dbReference type="SAM" id="Phobius"/>
    </source>
</evidence>
<dbReference type="RefSeq" id="WP_092474761.1">
    <property type="nucleotide sequence ID" value="NZ_FOHN01000001.1"/>
</dbReference>
<dbReference type="EMBL" id="FOHN01000001">
    <property type="protein sequence ID" value="SES62412.1"/>
    <property type="molecule type" value="Genomic_DNA"/>
</dbReference>
<dbReference type="Proteomes" id="UP000199800">
    <property type="component" value="Unassembled WGS sequence"/>
</dbReference>
<reference evidence="7 8" key="1">
    <citation type="submission" date="2016-10" db="EMBL/GenBank/DDBJ databases">
        <authorList>
            <person name="de Groot N.N."/>
        </authorList>
    </citation>
    <scope>NUCLEOTIDE SEQUENCE [LARGE SCALE GENOMIC DNA]</scope>
    <source>
        <strain evidence="7 8">DSM 1801</strain>
    </source>
</reference>
<evidence type="ECO:0000256" key="1">
    <source>
        <dbReference type="ARBA" id="ARBA00004370"/>
    </source>
</evidence>
<accession>A0A1H9Y1A8</accession>
<dbReference type="STRING" id="29364.SAMN04487772_10152"/>
<organism evidence="7 8">
    <name type="scientific">[Clostridium] polysaccharolyticum</name>
    <dbReference type="NCBI Taxonomy" id="29364"/>
    <lineage>
        <taxon>Bacteria</taxon>
        <taxon>Bacillati</taxon>
        <taxon>Bacillota</taxon>
        <taxon>Clostridia</taxon>
        <taxon>Lachnospirales</taxon>
        <taxon>Lachnospiraceae</taxon>
    </lineage>
</organism>
<dbReference type="Gene3D" id="3.40.710.10">
    <property type="entry name" value="DD-peptidase/beta-lactamase superfamily"/>
    <property type="match status" value="1"/>
</dbReference>
<keyword evidence="4" id="KW-1133">Transmembrane helix</keyword>
<feature type="domain" description="Penicillin-binding protein transpeptidase" evidence="5">
    <location>
        <begin position="245"/>
        <end position="561"/>
    </location>
</feature>
<dbReference type="InterPro" id="IPR005311">
    <property type="entry name" value="PBP_dimer"/>
</dbReference>
<dbReference type="Gene3D" id="3.30.450.330">
    <property type="match status" value="1"/>
</dbReference>
<dbReference type="InterPro" id="IPR001460">
    <property type="entry name" value="PCN-bd_Tpept"/>
</dbReference>
<feature type="domain" description="Penicillin-binding protein dimerisation" evidence="6">
    <location>
        <begin position="54"/>
        <end position="200"/>
    </location>
</feature>
<dbReference type="Pfam" id="PF00905">
    <property type="entry name" value="Transpeptidase"/>
    <property type="match status" value="1"/>
</dbReference>
<protein>
    <submittedName>
        <fullName evidence="7">Stage V sporulation protein D (Sporulation-specific penicillin-binding protein)</fullName>
    </submittedName>
</protein>
<evidence type="ECO:0000259" key="5">
    <source>
        <dbReference type="Pfam" id="PF00905"/>
    </source>
</evidence>
<name>A0A1H9Y1A8_9FIRM</name>
<evidence type="ECO:0000313" key="8">
    <source>
        <dbReference type="Proteomes" id="UP000199800"/>
    </source>
</evidence>
<dbReference type="PANTHER" id="PTHR30627">
    <property type="entry name" value="PEPTIDOGLYCAN D,D-TRANSPEPTIDASE"/>
    <property type="match status" value="1"/>
</dbReference>
<dbReference type="GO" id="GO:0008658">
    <property type="term" value="F:penicillin binding"/>
    <property type="evidence" value="ECO:0007669"/>
    <property type="project" value="InterPro"/>
</dbReference>
<feature type="transmembrane region" description="Helical" evidence="4">
    <location>
        <begin position="12"/>
        <end position="34"/>
    </location>
</feature>
<gene>
    <name evidence="7" type="ORF">SAMN04487772_10152</name>
</gene>
<dbReference type="OrthoDB" id="9804124at2"/>
<dbReference type="AlphaFoldDB" id="A0A1H9Y1A8"/>
<comment type="similarity">
    <text evidence="2">Belongs to the transpeptidase family.</text>
</comment>
<proteinExistence type="inferred from homology"/>
<sequence length="587" mass="64507">MQNKTFNKRNLTSVVVFVMIISLVLTGRLAYLMICQADHYGVLARQIHERERSIKAERGKILDRNGVELANNKPVCTISVIHSQIKDPEKVIAILSQQLELPEDKVRKRVEKVSSIERIKSNVPKELADKIRESDLDGVMIDEDYKRFYPLGSLASKVIGFTGSDNQGIIGLEVEYEEYLHGMNGTILTLTTARGVEIENAAENRTEPVAGNSLTLSIDVNIQKYAEQAAKKVFEAKQANNVKLIAMNPQNGEIYAMVNYPEFDLNDPYSLGALSANGLTQKQKNDALNGMWRNSCISDTYEPGSTFKVVTATAALEEGAVKLNDTFNCPGFKIVEDRKIRCHKTAGHGMQTFVQGIQNSCNPVFMEIGGRVGSKKMYDNFRKLALFKKTGIDVPGEAGSIMHKLEAVKPVELATMSFGQGFQITPLQLLRAESAVINGGTLVTPHFGVSITNADGTVTKKIKYPVEENVIKKETSDTMKMLLESVVSQGSGKNAYIEGYEIGGKTATSEKLPRSSNKYISSFMGFAPADDPKIIAIVLIDEPVGTYYGGTIAAPVVKELFANVLPYLGVAEKPIKTEDDKTKTVEE</sequence>